<dbReference type="InterPro" id="IPR020476">
    <property type="entry name" value="Nudix_hydrolase"/>
</dbReference>
<dbReference type="GO" id="GO:0044715">
    <property type="term" value="F:8-oxo-dGDP phosphatase activity"/>
    <property type="evidence" value="ECO:0007669"/>
    <property type="project" value="TreeGrafter"/>
</dbReference>
<accession>A0A915DIV6</accession>
<dbReference type="SUPFAM" id="SSF55811">
    <property type="entry name" value="Nudix"/>
    <property type="match status" value="1"/>
</dbReference>
<dbReference type="WBParaSite" id="jg20501">
    <property type="protein sequence ID" value="jg20501"/>
    <property type="gene ID" value="jg20501"/>
</dbReference>
<feature type="compositionally biased region" description="Low complexity" evidence="3">
    <location>
        <begin position="69"/>
        <end position="78"/>
    </location>
</feature>
<evidence type="ECO:0000256" key="2">
    <source>
        <dbReference type="RuleBase" id="RU003476"/>
    </source>
</evidence>
<dbReference type="InterPro" id="IPR020084">
    <property type="entry name" value="NUDIX_hydrolase_CS"/>
</dbReference>
<feature type="compositionally biased region" description="Low complexity" evidence="3">
    <location>
        <begin position="35"/>
        <end position="47"/>
    </location>
</feature>
<evidence type="ECO:0000256" key="1">
    <source>
        <dbReference type="ARBA" id="ARBA00022801"/>
    </source>
</evidence>
<protein>
    <submittedName>
        <fullName evidence="6">Nudix hydrolase domain-containing protein</fullName>
    </submittedName>
</protein>
<name>A0A915DIV6_9BILA</name>
<dbReference type="Pfam" id="PF00293">
    <property type="entry name" value="NUDIX"/>
    <property type="match status" value="1"/>
</dbReference>
<dbReference type="PROSITE" id="PS00893">
    <property type="entry name" value="NUDIX_BOX"/>
    <property type="match status" value="1"/>
</dbReference>
<evidence type="ECO:0000313" key="5">
    <source>
        <dbReference type="Proteomes" id="UP000887574"/>
    </source>
</evidence>
<feature type="domain" description="Nudix hydrolase" evidence="4">
    <location>
        <begin position="115"/>
        <end position="256"/>
    </location>
</feature>
<keyword evidence="1 2" id="KW-0378">Hydrolase</keyword>
<proteinExistence type="inferred from homology"/>
<dbReference type="Proteomes" id="UP000887574">
    <property type="component" value="Unplaced"/>
</dbReference>
<organism evidence="5 6">
    <name type="scientific">Ditylenchus dipsaci</name>
    <dbReference type="NCBI Taxonomy" id="166011"/>
    <lineage>
        <taxon>Eukaryota</taxon>
        <taxon>Metazoa</taxon>
        <taxon>Ecdysozoa</taxon>
        <taxon>Nematoda</taxon>
        <taxon>Chromadorea</taxon>
        <taxon>Rhabditida</taxon>
        <taxon>Tylenchina</taxon>
        <taxon>Tylenchomorpha</taxon>
        <taxon>Sphaerularioidea</taxon>
        <taxon>Anguinidae</taxon>
        <taxon>Anguininae</taxon>
        <taxon>Ditylenchus</taxon>
    </lineage>
</organism>
<dbReference type="PANTHER" id="PTHR22769:SF56">
    <property type="entry name" value="8-OXO-DGDP PHOSPHATASE NUDT18"/>
    <property type="match status" value="1"/>
</dbReference>
<evidence type="ECO:0000259" key="4">
    <source>
        <dbReference type="PROSITE" id="PS51462"/>
    </source>
</evidence>
<dbReference type="PROSITE" id="PS51462">
    <property type="entry name" value="NUDIX"/>
    <property type="match status" value="1"/>
</dbReference>
<evidence type="ECO:0000256" key="3">
    <source>
        <dbReference type="SAM" id="MobiDB-lite"/>
    </source>
</evidence>
<keyword evidence="5" id="KW-1185">Reference proteome</keyword>
<feature type="region of interest" description="Disordered" evidence="3">
    <location>
        <begin position="1"/>
        <end position="96"/>
    </location>
</feature>
<dbReference type="AlphaFoldDB" id="A0A915DIV6"/>
<sequence length="266" mass="28931">MSTFGDFKSPFSKESSEEEALSGSLGGCTLRHNNHTSTTLSSLSNSSRGGEDEETDLEVASLTNGKMGSSPCSSSSSSTGHQPKPENGKVAAKRRRAPDMQLGRCKWVRLFDNITYIVAAIILREAPPESHSNGTNGNHSSKHGLQMLLIQEAKKKCLGKWYIPAGRMEPGETIEQGVKREVLEETGFNCSVDQLVCTEIRGSGWYRMGFACSITGGELKTVPDRESLCAGWHSVDTVKSCMDAASSSNGEKWLQLRCRDFFPNLG</sequence>
<dbReference type="Gene3D" id="3.90.79.10">
    <property type="entry name" value="Nucleoside Triphosphate Pyrophosphohydrolase"/>
    <property type="match status" value="1"/>
</dbReference>
<evidence type="ECO:0000313" key="6">
    <source>
        <dbReference type="WBParaSite" id="jg20501"/>
    </source>
</evidence>
<dbReference type="InterPro" id="IPR015797">
    <property type="entry name" value="NUDIX_hydrolase-like_dom_sf"/>
</dbReference>
<dbReference type="InterPro" id="IPR000086">
    <property type="entry name" value="NUDIX_hydrolase_dom"/>
</dbReference>
<comment type="similarity">
    <text evidence="2">Belongs to the Nudix hydrolase family.</text>
</comment>
<dbReference type="PANTHER" id="PTHR22769">
    <property type="entry name" value="MUTT/NUDIX HYDROLASE"/>
    <property type="match status" value="1"/>
</dbReference>
<reference evidence="6" key="1">
    <citation type="submission" date="2022-11" db="UniProtKB">
        <authorList>
            <consortium name="WormBaseParasite"/>
        </authorList>
    </citation>
    <scope>IDENTIFICATION</scope>
</reference>
<dbReference type="GO" id="GO:0044716">
    <property type="term" value="F:8-oxo-GDP phosphatase activity"/>
    <property type="evidence" value="ECO:0007669"/>
    <property type="project" value="TreeGrafter"/>
</dbReference>
<dbReference type="PRINTS" id="PR00502">
    <property type="entry name" value="NUDIXFAMILY"/>
</dbReference>